<evidence type="ECO:0000256" key="9">
    <source>
        <dbReference type="ARBA" id="ARBA00047663"/>
    </source>
</evidence>
<dbReference type="SUPFAM" id="SSF52540">
    <property type="entry name" value="P-loop containing nucleoside triphosphate hydrolases"/>
    <property type="match status" value="2"/>
</dbReference>
<dbReference type="InterPro" id="IPR001752">
    <property type="entry name" value="Kinesin_motor_dom"/>
</dbReference>
<dbReference type="EMBL" id="CAMXCT030000754">
    <property type="protein sequence ID" value="CAL4770148.1"/>
    <property type="molecule type" value="Genomic_DNA"/>
</dbReference>
<comment type="catalytic activity">
    <reaction evidence="9 11">
        <text>D-ribulose 5-phosphate + ATP = D-ribulose 1,5-bisphosphate + ADP + H(+)</text>
        <dbReference type="Rhea" id="RHEA:19365"/>
        <dbReference type="ChEBI" id="CHEBI:15378"/>
        <dbReference type="ChEBI" id="CHEBI:30616"/>
        <dbReference type="ChEBI" id="CHEBI:57870"/>
        <dbReference type="ChEBI" id="CHEBI:58121"/>
        <dbReference type="ChEBI" id="CHEBI:456216"/>
        <dbReference type="EC" id="2.7.1.19"/>
    </reaction>
</comment>
<dbReference type="GO" id="GO:0008017">
    <property type="term" value="F:microtubule binding"/>
    <property type="evidence" value="ECO:0007669"/>
    <property type="project" value="InterPro"/>
</dbReference>
<comment type="pathway">
    <text evidence="1">Carbohydrate biosynthesis; Calvin cycle.</text>
</comment>
<keyword evidence="4" id="KW-0113">Calvin cycle</keyword>
<evidence type="ECO:0000313" key="15">
    <source>
        <dbReference type="EMBL" id="CAI3982836.1"/>
    </source>
</evidence>
<sequence length="1184" mass="128211">MMAQRLSLPGRSEAAEHSQLLLRVRPCEKPSPMVTVHDREAKVEVALDTGHHSSPGSSGAPTTTTLHFDKVFREDQQELFAQLQPALLACLGGASCTVLAHGGPQSGKSFALSGLFTSGETHGIAPRAIQVITEEIERMTGSVPAVEASFFELQQDAVCDLLSASAPRVAMRETTQPPFVALDQHLTAMKCDGASGFNRLLDAYFTGLEHRRKGNHTCFQITFTRGNRKRSYLRLIEMVWPRPQAGKNPGAGKASVALEQVLQSKLSGSSCGYRGAPLALLLKPCLEGASSLCFIHCLRLEQAHLSQLVTAAPLLTKIFQWMSNERKLLNKNKHTEGSPPPPRQSRGPVVPPLHLDAHLGSTGGSCTLSTEPLEDVDGVTATSGADPTSASGASSDSNTRRSPSKSAPMVGATSEDTVTGGEGGTGEASAGVKHLLSDSTEEEDCQVNKLIAQLLQVKRRTVEALEQDARCSSGAFQELDSLLGHIMSTREAHGSGPDERETNLKLVYEQVYRSIQRSTEEVSKIRHEIQELESFCRKGYIPPLYDAYSASQQDIQKMKDMQQAASRVTEEKEEAKGKLNISVPWAVEASPQVIEIPQLPLSCLQGDPSDGPLPQPYIEGTASASSSSGSSSSSAPGTDVRRASFTAGYTVPVVAPPTGHAGLAGHALAVNPPSWAQAMKDPTPGTIHKAPPLSITPPMPMAFSRLPGAGSPLLPYRPVTPPVWEAQRDPTSPWSIPNQNLQLACIMMFPGRLSFQHWPNTSLFQSRAPPERFSMAKRSSALSLLLALGLFYGLLSRAFVSSVSGGRTSHSALRAGGVSVPTGLVWPSAEAEEKLREVDGIKLYPTHAWKDDMDPILEASGKMEDTPVIVGVAADSGCGKSTFLRRILGALGTEVKPGHTAIGDMMTVICLDDYHTNDRAGRKATGLTALDARENDFDLMGVQMEALKTGKAVYKPIYNHNTGNKDTPELIEPNKIMVFEGLHPIYDEKARSQLDLAIYIDIVNDVKFAWKVQRDVAERGWTEEQVREDIEKRLPDFSKYVDPQKADADVILRYEPSDQGLPYLKVKLIQKKDGKFPMITLKKDITLTGSKPGAVIKMYDDEWFGSAVTVVEMDGEIDMDNMEEQLKEIESNMEGLPSKTDSELTEAMVGLKSSPGSQNGTGLLQTVIAMKVREIYEKITGKAA</sequence>
<keyword evidence="3" id="KW-0602">Photosynthesis</keyword>
<organism evidence="15">
    <name type="scientific">Cladocopium goreaui</name>
    <dbReference type="NCBI Taxonomy" id="2562237"/>
    <lineage>
        <taxon>Eukaryota</taxon>
        <taxon>Sar</taxon>
        <taxon>Alveolata</taxon>
        <taxon>Dinophyceae</taxon>
        <taxon>Suessiales</taxon>
        <taxon>Symbiodiniaceae</taxon>
        <taxon>Cladocopium</taxon>
    </lineage>
</organism>
<protein>
    <recommendedName>
        <fullName evidence="11">Phosphoribulokinase</fullName>
        <ecNumber evidence="11">2.7.1.19</ecNumber>
    </recommendedName>
</protein>
<evidence type="ECO:0000256" key="11">
    <source>
        <dbReference type="RuleBase" id="RU004082"/>
    </source>
</evidence>
<dbReference type="EMBL" id="CAMXCT010000754">
    <property type="protein sequence ID" value="CAI3982836.1"/>
    <property type="molecule type" value="Genomic_DNA"/>
</dbReference>
<keyword evidence="5" id="KW-0808">Transferase</keyword>
<evidence type="ECO:0000256" key="6">
    <source>
        <dbReference type="ARBA" id="ARBA00022741"/>
    </source>
</evidence>
<dbReference type="EC" id="2.7.1.19" evidence="11"/>
<evidence type="ECO:0000256" key="1">
    <source>
        <dbReference type="ARBA" id="ARBA00005215"/>
    </source>
</evidence>
<evidence type="ECO:0000256" key="3">
    <source>
        <dbReference type="ARBA" id="ARBA00022531"/>
    </source>
</evidence>
<reference evidence="16 17" key="2">
    <citation type="submission" date="2024-05" db="EMBL/GenBank/DDBJ databases">
        <authorList>
            <person name="Chen Y."/>
            <person name="Shah S."/>
            <person name="Dougan E. K."/>
            <person name="Thang M."/>
            <person name="Chan C."/>
        </authorList>
    </citation>
    <scope>NUCLEOTIDE SEQUENCE [LARGE SCALE GENOMIC DNA]</scope>
</reference>
<dbReference type="Gene3D" id="3.40.50.300">
    <property type="entry name" value="P-loop containing nucleotide triphosphate hydrolases"/>
    <property type="match status" value="1"/>
</dbReference>
<accession>A0A9P1FNX1</accession>
<name>A0A9P1FNX1_9DINO</name>
<evidence type="ECO:0000313" key="16">
    <source>
        <dbReference type="EMBL" id="CAL4770148.1"/>
    </source>
</evidence>
<proteinExistence type="inferred from homology"/>
<evidence type="ECO:0000256" key="12">
    <source>
        <dbReference type="SAM" id="Coils"/>
    </source>
</evidence>
<feature type="compositionally biased region" description="Low complexity" evidence="13">
    <location>
        <begin position="622"/>
        <end position="635"/>
    </location>
</feature>
<dbReference type="GO" id="GO:0007018">
    <property type="term" value="P:microtubule-based movement"/>
    <property type="evidence" value="ECO:0007669"/>
    <property type="project" value="InterPro"/>
</dbReference>
<evidence type="ECO:0000259" key="14">
    <source>
        <dbReference type="PROSITE" id="PS50067"/>
    </source>
</evidence>
<dbReference type="InterPro" id="IPR006083">
    <property type="entry name" value="PRK/URK"/>
</dbReference>
<dbReference type="OrthoDB" id="409819at2759"/>
<comment type="caution">
    <text evidence="15">The sequence shown here is derived from an EMBL/GenBank/DDBJ whole genome shotgun (WGS) entry which is preliminary data.</text>
</comment>
<dbReference type="AlphaFoldDB" id="A0A9P1FNX1"/>
<dbReference type="PRINTS" id="PR00478">
    <property type="entry name" value="PHRIBLKINASE"/>
</dbReference>
<dbReference type="Pfam" id="PF00225">
    <property type="entry name" value="Kinesin"/>
    <property type="match status" value="1"/>
</dbReference>
<dbReference type="InterPro" id="IPR036961">
    <property type="entry name" value="Kinesin_motor_dom_sf"/>
</dbReference>
<feature type="compositionally biased region" description="Polar residues" evidence="13">
    <location>
        <begin position="380"/>
        <end position="405"/>
    </location>
</feature>
<dbReference type="InterPro" id="IPR006082">
    <property type="entry name" value="PRK"/>
</dbReference>
<dbReference type="GO" id="GO:0005524">
    <property type="term" value="F:ATP binding"/>
    <property type="evidence" value="ECO:0007669"/>
    <property type="project" value="UniProtKB-UniRule"/>
</dbReference>
<feature type="coiled-coil region" evidence="12">
    <location>
        <begin position="515"/>
        <end position="578"/>
    </location>
</feature>
<evidence type="ECO:0000256" key="10">
    <source>
        <dbReference type="PROSITE-ProRule" id="PRU00283"/>
    </source>
</evidence>
<evidence type="ECO:0000313" key="17">
    <source>
        <dbReference type="Proteomes" id="UP001152797"/>
    </source>
</evidence>
<evidence type="ECO:0000256" key="2">
    <source>
        <dbReference type="ARBA" id="ARBA00009719"/>
    </source>
</evidence>
<dbReference type="GO" id="GO:0019253">
    <property type="term" value="P:reductive pentose-phosphate cycle"/>
    <property type="evidence" value="ECO:0007669"/>
    <property type="project" value="UniProtKB-KW"/>
</dbReference>
<comment type="similarity">
    <text evidence="10">Belongs to the TRAFAC class myosin-kinesin ATPase superfamily. Kinesin family.</text>
</comment>
<evidence type="ECO:0000256" key="13">
    <source>
        <dbReference type="SAM" id="MobiDB-lite"/>
    </source>
</evidence>
<feature type="region of interest" description="Disordered" evidence="13">
    <location>
        <begin position="605"/>
        <end position="639"/>
    </location>
</feature>
<keyword evidence="6 10" id="KW-0547">Nucleotide-binding</keyword>
<keyword evidence="10" id="KW-0505">Motor protein</keyword>
<dbReference type="SMART" id="SM00129">
    <property type="entry name" value="KISc"/>
    <property type="match status" value="1"/>
</dbReference>
<dbReference type="PANTHER" id="PTHR10285">
    <property type="entry name" value="URIDINE KINASE"/>
    <property type="match status" value="1"/>
</dbReference>
<evidence type="ECO:0000256" key="7">
    <source>
        <dbReference type="ARBA" id="ARBA00022777"/>
    </source>
</evidence>
<comment type="similarity">
    <text evidence="2 11">Belongs to the phosphoribulokinase family.</text>
</comment>
<dbReference type="Gene3D" id="3.40.850.10">
    <property type="entry name" value="Kinesin motor domain"/>
    <property type="match status" value="1"/>
</dbReference>
<keyword evidence="8 10" id="KW-0067">ATP-binding</keyword>
<evidence type="ECO:0000256" key="8">
    <source>
        <dbReference type="ARBA" id="ARBA00022840"/>
    </source>
</evidence>
<feature type="domain" description="Kinesin motor" evidence="14">
    <location>
        <begin position="17"/>
        <end position="173"/>
    </location>
</feature>
<dbReference type="EMBL" id="CAMXCT020000754">
    <property type="protein sequence ID" value="CAL1136211.1"/>
    <property type="molecule type" value="Genomic_DNA"/>
</dbReference>
<gene>
    <name evidence="15" type="ORF">C1SCF055_LOCUS10499</name>
</gene>
<feature type="region of interest" description="Disordered" evidence="13">
    <location>
        <begin position="331"/>
        <end position="429"/>
    </location>
</feature>
<evidence type="ECO:0000256" key="5">
    <source>
        <dbReference type="ARBA" id="ARBA00022679"/>
    </source>
</evidence>
<evidence type="ECO:0000256" key="4">
    <source>
        <dbReference type="ARBA" id="ARBA00022567"/>
    </source>
</evidence>
<dbReference type="PROSITE" id="PS50067">
    <property type="entry name" value="KINESIN_MOTOR_2"/>
    <property type="match status" value="1"/>
</dbReference>
<feature type="coiled-coil region" evidence="12">
    <location>
        <begin position="1112"/>
        <end position="1139"/>
    </location>
</feature>
<dbReference type="PROSITE" id="PS00567">
    <property type="entry name" value="PHOSPHORIBULOKINASE"/>
    <property type="match status" value="1"/>
</dbReference>
<dbReference type="GO" id="GO:0008974">
    <property type="term" value="F:phosphoribulokinase activity"/>
    <property type="evidence" value="ECO:0007669"/>
    <property type="project" value="UniProtKB-EC"/>
</dbReference>
<keyword evidence="7" id="KW-0418">Kinase</keyword>
<dbReference type="InterPro" id="IPR027417">
    <property type="entry name" value="P-loop_NTPase"/>
</dbReference>
<keyword evidence="12" id="KW-0175">Coiled coil</keyword>
<dbReference type="NCBIfam" id="NF005655">
    <property type="entry name" value="PRK07429.1"/>
    <property type="match status" value="1"/>
</dbReference>
<reference evidence="15" key="1">
    <citation type="submission" date="2022-10" db="EMBL/GenBank/DDBJ databases">
        <authorList>
            <person name="Chen Y."/>
            <person name="Dougan E. K."/>
            <person name="Chan C."/>
            <person name="Rhodes N."/>
            <person name="Thang M."/>
        </authorList>
    </citation>
    <scope>NUCLEOTIDE SEQUENCE</scope>
</reference>
<feature type="binding site" evidence="10">
    <location>
        <begin position="102"/>
        <end position="109"/>
    </location>
    <ligand>
        <name>ATP</name>
        <dbReference type="ChEBI" id="CHEBI:30616"/>
    </ligand>
</feature>
<keyword evidence="17" id="KW-1185">Reference proteome</keyword>
<dbReference type="Pfam" id="PF00485">
    <property type="entry name" value="PRK"/>
    <property type="match status" value="1"/>
</dbReference>
<dbReference type="GO" id="GO:0003777">
    <property type="term" value="F:microtubule motor activity"/>
    <property type="evidence" value="ECO:0007669"/>
    <property type="project" value="InterPro"/>
</dbReference>
<dbReference type="Proteomes" id="UP001152797">
    <property type="component" value="Unassembled WGS sequence"/>
</dbReference>